<dbReference type="InterPro" id="IPR023210">
    <property type="entry name" value="NADP_OxRdtase_dom"/>
</dbReference>
<evidence type="ECO:0000313" key="2">
    <source>
        <dbReference type="EMBL" id="KAK6740641.1"/>
    </source>
</evidence>
<reference evidence="2 3" key="1">
    <citation type="submission" date="2023-08" db="EMBL/GenBank/DDBJ databases">
        <title>A Necator americanus chromosomal reference genome.</title>
        <authorList>
            <person name="Ilik V."/>
            <person name="Petrzelkova K.J."/>
            <person name="Pardy F."/>
            <person name="Fuh T."/>
            <person name="Niatou-Singa F.S."/>
            <person name="Gouil Q."/>
            <person name="Baker L."/>
            <person name="Ritchie M.E."/>
            <person name="Jex A.R."/>
            <person name="Gazzola D."/>
            <person name="Li H."/>
            <person name="Toshio Fujiwara R."/>
            <person name="Zhan B."/>
            <person name="Aroian R.V."/>
            <person name="Pafco B."/>
            <person name="Schwarz E.M."/>
        </authorList>
    </citation>
    <scope>NUCLEOTIDE SEQUENCE [LARGE SCALE GENOMIC DNA]</scope>
    <source>
        <strain evidence="2 3">Aroian</strain>
        <tissue evidence="2">Whole animal</tissue>
    </source>
</reference>
<keyword evidence="3" id="KW-1185">Reference proteome</keyword>
<dbReference type="Proteomes" id="UP001303046">
    <property type="component" value="Unassembled WGS sequence"/>
</dbReference>
<evidence type="ECO:0000259" key="1">
    <source>
        <dbReference type="Pfam" id="PF00248"/>
    </source>
</evidence>
<dbReference type="PIRSF" id="PIRSF000097">
    <property type="entry name" value="AKR"/>
    <property type="match status" value="1"/>
</dbReference>
<protein>
    <recommendedName>
        <fullName evidence="1">NADP-dependent oxidoreductase domain-containing protein</fullName>
    </recommendedName>
</protein>
<dbReference type="PROSITE" id="PS00063">
    <property type="entry name" value="ALDOKETO_REDUCTASE_3"/>
    <property type="match status" value="1"/>
</dbReference>
<dbReference type="SUPFAM" id="SSF51430">
    <property type="entry name" value="NAD(P)-linked oxidoreductase"/>
    <property type="match status" value="1"/>
</dbReference>
<dbReference type="Pfam" id="PF00248">
    <property type="entry name" value="Aldo_ket_red"/>
    <property type="match status" value="1"/>
</dbReference>
<comment type="caution">
    <text evidence="2">The sequence shown here is derived from an EMBL/GenBank/DDBJ whole genome shotgun (WGS) entry which is preliminary data.</text>
</comment>
<organism evidence="2 3">
    <name type="scientific">Necator americanus</name>
    <name type="common">Human hookworm</name>
    <dbReference type="NCBI Taxonomy" id="51031"/>
    <lineage>
        <taxon>Eukaryota</taxon>
        <taxon>Metazoa</taxon>
        <taxon>Ecdysozoa</taxon>
        <taxon>Nematoda</taxon>
        <taxon>Chromadorea</taxon>
        <taxon>Rhabditida</taxon>
        <taxon>Rhabditina</taxon>
        <taxon>Rhabditomorpha</taxon>
        <taxon>Strongyloidea</taxon>
        <taxon>Ancylostomatidae</taxon>
        <taxon>Bunostominae</taxon>
        <taxon>Necator</taxon>
    </lineage>
</organism>
<sequence>MTVGGPTITLSNGVKMPQVGLGTWQSSPAEVKGAVKAAIEAGYRLIDTAALYQNEGAIGEVIHELIQAGKIKREDLFITTKLWVTHLHPDDIESAIRESLRLLQVDYVDLYIPHMPACFNHDMTAQNHSVKVEDVWKGLEAIYKKGLTKAIGLSNFSGEQVERIMKIAEIPIHNLQVELHLYWPQHELHEICKKHNISITSYATLGSPGRVNFKLPSGAKMEWAPAPADMDDPNVKKLAEKYKKTPAQILLRYVMDRNIAVIPKSVNPSRIVENFQVFDFKLTPDEIKELETTPHRQRLFMQNFMEGHPEDPFASERKH</sequence>
<dbReference type="EMBL" id="JAVFWL010000003">
    <property type="protein sequence ID" value="KAK6740641.1"/>
    <property type="molecule type" value="Genomic_DNA"/>
</dbReference>
<gene>
    <name evidence="2" type="primary">Necator_chrIII.g9620</name>
    <name evidence="2" type="ORF">RB195_008855</name>
</gene>
<name>A0ABR1CRT5_NECAM</name>
<dbReference type="InterPro" id="IPR020471">
    <property type="entry name" value="AKR"/>
</dbReference>
<dbReference type="InterPro" id="IPR036812">
    <property type="entry name" value="NAD(P)_OxRdtase_dom_sf"/>
</dbReference>
<dbReference type="Gene3D" id="3.20.20.100">
    <property type="entry name" value="NADP-dependent oxidoreductase domain"/>
    <property type="match status" value="1"/>
</dbReference>
<dbReference type="PRINTS" id="PR00069">
    <property type="entry name" value="ALDKETRDTASE"/>
</dbReference>
<accession>A0ABR1CRT5</accession>
<dbReference type="InterPro" id="IPR018170">
    <property type="entry name" value="Aldo/ket_reductase_CS"/>
</dbReference>
<evidence type="ECO:0000313" key="3">
    <source>
        <dbReference type="Proteomes" id="UP001303046"/>
    </source>
</evidence>
<dbReference type="PROSITE" id="PS00798">
    <property type="entry name" value="ALDOKETO_REDUCTASE_1"/>
    <property type="match status" value="1"/>
</dbReference>
<dbReference type="PROSITE" id="PS00062">
    <property type="entry name" value="ALDOKETO_REDUCTASE_2"/>
    <property type="match status" value="1"/>
</dbReference>
<proteinExistence type="predicted"/>
<feature type="domain" description="NADP-dependent oxidoreductase" evidence="1">
    <location>
        <begin position="19"/>
        <end position="291"/>
    </location>
</feature>
<dbReference type="PANTHER" id="PTHR11732">
    <property type="entry name" value="ALDO/KETO REDUCTASE"/>
    <property type="match status" value="1"/>
</dbReference>